<dbReference type="eggNOG" id="COG0265">
    <property type="taxonomic scope" value="Bacteria"/>
</dbReference>
<evidence type="ECO:0000313" key="3">
    <source>
        <dbReference type="EMBL" id="ABQ79696.1"/>
    </source>
</evidence>
<dbReference type="HOGENOM" id="CLU_873957_0_0_6"/>
<dbReference type="InterPro" id="IPR001478">
    <property type="entry name" value="PDZ"/>
</dbReference>
<evidence type="ECO:0000256" key="1">
    <source>
        <dbReference type="SAM" id="MobiDB-lite"/>
    </source>
</evidence>
<dbReference type="InterPro" id="IPR036034">
    <property type="entry name" value="PDZ_sf"/>
</dbReference>
<dbReference type="EMBL" id="CP000712">
    <property type="protein sequence ID" value="ABQ79696.1"/>
    <property type="molecule type" value="Genomic_DNA"/>
</dbReference>
<dbReference type="AlphaFoldDB" id="A5W6D6"/>
<sequence length="318" mass="34406">MTGNTRYTQALSTGNTYRSQSVQAPPAGRGFSCQWARQRSTLHLLPTKHFQKVTGVIRNVLLMSGLLVLAGCANPYATSYKSLSDSEYIAANRTAPAPALPVVAYGSNPIQDVQSYYENGYEALGFSMFSDKLSNQQKAVQQGQTVGADLVVYYQPIYQRTDTTAVPLSLPTQQTVSSYSQATAYNNSGGSATAYGSSYGTISGQQWTVVPVSRDTYFQTATYYVKTNQPLGLHFRAPTATEAQALGTQRAVVITAIVRGSAAYQSDFLPGDVILKADNLTVDQIPDSAEFARARRGKTVDVLMVRNGSPMVKKLTMP</sequence>
<dbReference type="Gene3D" id="2.30.42.10">
    <property type="match status" value="1"/>
</dbReference>
<feature type="domain" description="PDZ" evidence="2">
    <location>
        <begin position="229"/>
        <end position="308"/>
    </location>
</feature>
<gene>
    <name evidence="3" type="ordered locus">Pput_3571</name>
</gene>
<proteinExistence type="predicted"/>
<dbReference type="KEGG" id="ppf:Pput_3571"/>
<protein>
    <submittedName>
        <fullName evidence="3">PDZ/DHR/GLGF domain protein</fullName>
    </submittedName>
</protein>
<dbReference type="SMART" id="SM00228">
    <property type="entry name" value="PDZ"/>
    <property type="match status" value="1"/>
</dbReference>
<feature type="compositionally biased region" description="Polar residues" evidence="1">
    <location>
        <begin position="1"/>
        <end position="23"/>
    </location>
</feature>
<name>A5W6D6_PSEP1</name>
<organism evidence="3">
    <name type="scientific">Pseudomonas putida (strain ATCC 700007 / DSM 6899 / JCM 31910 / BCRC 17059 / LMG 24140 / F1)</name>
    <dbReference type="NCBI Taxonomy" id="351746"/>
    <lineage>
        <taxon>Bacteria</taxon>
        <taxon>Pseudomonadati</taxon>
        <taxon>Pseudomonadota</taxon>
        <taxon>Gammaproteobacteria</taxon>
        <taxon>Pseudomonadales</taxon>
        <taxon>Pseudomonadaceae</taxon>
        <taxon>Pseudomonas</taxon>
    </lineage>
</organism>
<reference evidence="3" key="1">
    <citation type="submission" date="2007-05" db="EMBL/GenBank/DDBJ databases">
        <title>Complete sequence of Pseudomonas putida F1.</title>
        <authorList>
            <consortium name="US DOE Joint Genome Institute"/>
            <person name="Copeland A."/>
            <person name="Lucas S."/>
            <person name="Lapidus A."/>
            <person name="Barry K."/>
            <person name="Detter J.C."/>
            <person name="Glavina del Rio T."/>
            <person name="Hammon N."/>
            <person name="Israni S."/>
            <person name="Dalin E."/>
            <person name="Tice H."/>
            <person name="Pitluck S."/>
            <person name="Chain P."/>
            <person name="Malfatti S."/>
            <person name="Shin M."/>
            <person name="Vergez L."/>
            <person name="Schmutz J."/>
            <person name="Larimer F."/>
            <person name="Land M."/>
            <person name="Hauser L."/>
            <person name="Kyrpides N."/>
            <person name="Lykidis A."/>
            <person name="Parales R."/>
            <person name="Richardson P."/>
        </authorList>
    </citation>
    <scope>NUCLEOTIDE SEQUENCE [LARGE SCALE GENOMIC DNA]</scope>
    <source>
        <strain evidence="3">F1</strain>
    </source>
</reference>
<evidence type="ECO:0000259" key="2">
    <source>
        <dbReference type="SMART" id="SM00228"/>
    </source>
</evidence>
<accession>A5W6D6</accession>
<dbReference type="SUPFAM" id="SSF50156">
    <property type="entry name" value="PDZ domain-like"/>
    <property type="match status" value="1"/>
</dbReference>
<feature type="region of interest" description="Disordered" evidence="1">
    <location>
        <begin position="1"/>
        <end position="25"/>
    </location>
</feature>